<feature type="domain" description="Low molecular weight protein antigen 6 PH" evidence="2">
    <location>
        <begin position="77"/>
        <end position="146"/>
    </location>
</feature>
<keyword evidence="1" id="KW-1133">Transmembrane helix</keyword>
<dbReference type="InterPro" id="IPR019692">
    <property type="entry name" value="CFP-6_PH"/>
</dbReference>
<feature type="transmembrane region" description="Helical" evidence="1">
    <location>
        <begin position="58"/>
        <end position="76"/>
    </location>
</feature>
<accession>A0A1G6RL18</accession>
<sequence>MAGVPTPPAAPDRVTAVPRRLRLACALVAAGIVAAMTVVALLLTESSTGVVVFGPADQVAMAGLGLFLGAGVLALGRPRVDADAAGVRVRNLLGRAELPWEAVRAVRFDRGAAWASLDLTNGDELAVVAVQAVDGERAAVAVEGLRALHAAARARQPAPPPLLYDD</sequence>
<dbReference type="OrthoDB" id="5191452at2"/>
<keyword evidence="4" id="KW-1185">Reference proteome</keyword>
<proteinExistence type="predicted"/>
<dbReference type="RefSeq" id="WP_091367037.1">
    <property type="nucleotide sequence ID" value="NZ_FMZF01000005.1"/>
</dbReference>
<dbReference type="Proteomes" id="UP000199416">
    <property type="component" value="Unassembled WGS sequence"/>
</dbReference>
<evidence type="ECO:0000313" key="3">
    <source>
        <dbReference type="EMBL" id="SDD05360.1"/>
    </source>
</evidence>
<feature type="transmembrane region" description="Helical" evidence="1">
    <location>
        <begin position="21"/>
        <end position="43"/>
    </location>
</feature>
<protein>
    <submittedName>
        <fullName evidence="3">PH domain-containing protein</fullName>
    </submittedName>
</protein>
<name>A0A1G6RL18_9ACTN</name>
<gene>
    <name evidence="3" type="ORF">SAMN05660690_3237</name>
</gene>
<dbReference type="EMBL" id="FMZF01000005">
    <property type="protein sequence ID" value="SDD05360.1"/>
    <property type="molecule type" value="Genomic_DNA"/>
</dbReference>
<evidence type="ECO:0000256" key="1">
    <source>
        <dbReference type="SAM" id="Phobius"/>
    </source>
</evidence>
<dbReference type="Pfam" id="PF10756">
    <property type="entry name" value="bPH_6"/>
    <property type="match status" value="1"/>
</dbReference>
<evidence type="ECO:0000259" key="2">
    <source>
        <dbReference type="Pfam" id="PF10756"/>
    </source>
</evidence>
<reference evidence="4" key="1">
    <citation type="submission" date="2016-10" db="EMBL/GenBank/DDBJ databases">
        <authorList>
            <person name="Varghese N."/>
            <person name="Submissions S."/>
        </authorList>
    </citation>
    <scope>NUCLEOTIDE SEQUENCE [LARGE SCALE GENOMIC DNA]</scope>
    <source>
        <strain evidence="4">DSM 45421</strain>
    </source>
</reference>
<organism evidence="3 4">
    <name type="scientific">Geodermatophilus telluris</name>
    <dbReference type="NCBI Taxonomy" id="1190417"/>
    <lineage>
        <taxon>Bacteria</taxon>
        <taxon>Bacillati</taxon>
        <taxon>Actinomycetota</taxon>
        <taxon>Actinomycetes</taxon>
        <taxon>Geodermatophilales</taxon>
        <taxon>Geodermatophilaceae</taxon>
        <taxon>Geodermatophilus</taxon>
    </lineage>
</organism>
<keyword evidence="1" id="KW-0472">Membrane</keyword>
<keyword evidence="1" id="KW-0812">Transmembrane</keyword>
<dbReference type="AlphaFoldDB" id="A0A1G6RL18"/>
<dbReference type="STRING" id="1190417.SAMN05660690_3237"/>
<evidence type="ECO:0000313" key="4">
    <source>
        <dbReference type="Proteomes" id="UP000199416"/>
    </source>
</evidence>